<dbReference type="Gene3D" id="3.20.20.150">
    <property type="entry name" value="Divalent-metal-dependent TIM barrel enzymes"/>
    <property type="match status" value="1"/>
</dbReference>
<sequence>MIQLKNLKVLLFILGVSFSVNSQENVIKINEVTPWCIIGFDSKDRTPAQRIEMLKQFGFKKYGYNRGKADFSSMTEEFKLAKQNNIEITSVFLWLNAQRDTIGKLSEANTLLFNQLKKAPFKPAIWVSFSENFFEGLNQNQSINRAVAMLQYIKGEANKLGCKIALYNHGGWFGNPTNLLEILNTLNDKSVTLVYNFHHAHHHLTNFNDTAKNITPYLSYVNLNGVKKGGPKILTIGQGDYELSMIKALINEGYQGPWGILGHIKTEDVEQVLKRNLEGLKQINQQLIKP</sequence>
<dbReference type="Proteomes" id="UP001139286">
    <property type="component" value="Unassembled WGS sequence"/>
</dbReference>
<gene>
    <name evidence="3" type="ORF">LG651_14415</name>
</gene>
<keyword evidence="1" id="KW-0732">Signal</keyword>
<evidence type="ECO:0000259" key="2">
    <source>
        <dbReference type="Pfam" id="PF01261"/>
    </source>
</evidence>
<evidence type="ECO:0000256" key="1">
    <source>
        <dbReference type="SAM" id="SignalP"/>
    </source>
</evidence>
<dbReference type="InterPro" id="IPR036237">
    <property type="entry name" value="Xyl_isomerase-like_sf"/>
</dbReference>
<keyword evidence="4" id="KW-1185">Reference proteome</keyword>
<dbReference type="Pfam" id="PF01261">
    <property type="entry name" value="AP_endonuc_2"/>
    <property type="match status" value="1"/>
</dbReference>
<proteinExistence type="predicted"/>
<feature type="chain" id="PRO_5040976340" evidence="1">
    <location>
        <begin position="23"/>
        <end position="290"/>
    </location>
</feature>
<evidence type="ECO:0000313" key="3">
    <source>
        <dbReference type="EMBL" id="MCB4809446.1"/>
    </source>
</evidence>
<feature type="signal peptide" evidence="1">
    <location>
        <begin position="1"/>
        <end position="22"/>
    </location>
</feature>
<name>A0A9X1IB90_9FLAO</name>
<evidence type="ECO:0000313" key="4">
    <source>
        <dbReference type="Proteomes" id="UP001139286"/>
    </source>
</evidence>
<dbReference type="SUPFAM" id="SSF51658">
    <property type="entry name" value="Xylose isomerase-like"/>
    <property type="match status" value="1"/>
</dbReference>
<dbReference type="EMBL" id="JAJAPX010000006">
    <property type="protein sequence ID" value="MCB4809446.1"/>
    <property type="molecule type" value="Genomic_DNA"/>
</dbReference>
<dbReference type="RefSeq" id="WP_226696810.1">
    <property type="nucleotide sequence ID" value="NZ_JAJAPX010000006.1"/>
</dbReference>
<accession>A0A9X1IB90</accession>
<comment type="caution">
    <text evidence="3">The sequence shown here is derived from an EMBL/GenBank/DDBJ whole genome shotgun (WGS) entry which is preliminary data.</text>
</comment>
<organism evidence="3 4">
    <name type="scientific">Neotamlana sargassicola</name>
    <dbReference type="NCBI Taxonomy" id="2883125"/>
    <lineage>
        <taxon>Bacteria</taxon>
        <taxon>Pseudomonadati</taxon>
        <taxon>Bacteroidota</taxon>
        <taxon>Flavobacteriia</taxon>
        <taxon>Flavobacteriales</taxon>
        <taxon>Flavobacteriaceae</taxon>
        <taxon>Neotamlana</taxon>
    </lineage>
</organism>
<dbReference type="AlphaFoldDB" id="A0A9X1IB90"/>
<dbReference type="InterPro" id="IPR013022">
    <property type="entry name" value="Xyl_isomerase-like_TIM-brl"/>
</dbReference>
<reference evidence="3" key="1">
    <citation type="submission" date="2021-10" db="EMBL/GenBank/DDBJ databases">
        <title>Tamlana sargassums sp. nov., and Tamlana laminarinivorans sp. nov., two new bacteria isolated from the brown alga.</title>
        <authorList>
            <person name="Li J."/>
        </authorList>
    </citation>
    <scope>NUCLEOTIDE SEQUENCE</scope>
    <source>
        <strain evidence="3">62-3</strain>
    </source>
</reference>
<feature type="domain" description="Xylose isomerase-like TIM barrel" evidence="2">
    <location>
        <begin position="135"/>
        <end position="281"/>
    </location>
</feature>
<protein>
    <submittedName>
        <fullName evidence="3">TIM barrel protein</fullName>
    </submittedName>
</protein>